<evidence type="ECO:0000313" key="1">
    <source>
        <dbReference type="EMBL" id="CAL1589784.1"/>
    </source>
</evidence>
<dbReference type="AlphaFoldDB" id="A0AAV2KJK8"/>
<name>A0AAV2KJK8_KNICA</name>
<dbReference type="EMBL" id="OZ035841">
    <property type="protein sequence ID" value="CAL1589784.1"/>
    <property type="molecule type" value="Genomic_DNA"/>
</dbReference>
<evidence type="ECO:0000313" key="2">
    <source>
        <dbReference type="Proteomes" id="UP001497482"/>
    </source>
</evidence>
<sequence length="146" mass="16073">MALLSEISVSSESSLQIVRSHFEQISGGQWVMLSSGMCDLETRRVLTAMFITLVQTLSANVLGLMVPETRWTNTRTPLIEQEVSAKVNRVLFEEQEEGSVMVDSLISSESVARSMIETGNSCLKKCLCSLFCSCGRRAATKKSESL</sequence>
<protein>
    <submittedName>
        <fullName evidence="1">Uncharacterized protein</fullName>
    </submittedName>
</protein>
<proteinExistence type="predicted"/>
<accession>A0AAV2KJK8</accession>
<gene>
    <name evidence="1" type="ORF">KC01_LOCUS19400</name>
</gene>
<dbReference type="Proteomes" id="UP001497482">
    <property type="component" value="Chromosome 19"/>
</dbReference>
<keyword evidence="2" id="KW-1185">Reference proteome</keyword>
<reference evidence="1 2" key="1">
    <citation type="submission" date="2024-04" db="EMBL/GenBank/DDBJ databases">
        <authorList>
            <person name="Waldvogel A.-M."/>
            <person name="Schoenle A."/>
        </authorList>
    </citation>
    <scope>NUCLEOTIDE SEQUENCE [LARGE SCALE GENOMIC DNA]</scope>
</reference>
<organism evidence="1 2">
    <name type="scientific">Knipowitschia caucasica</name>
    <name type="common">Caucasian dwarf goby</name>
    <name type="synonym">Pomatoschistus caucasicus</name>
    <dbReference type="NCBI Taxonomy" id="637954"/>
    <lineage>
        <taxon>Eukaryota</taxon>
        <taxon>Metazoa</taxon>
        <taxon>Chordata</taxon>
        <taxon>Craniata</taxon>
        <taxon>Vertebrata</taxon>
        <taxon>Euteleostomi</taxon>
        <taxon>Actinopterygii</taxon>
        <taxon>Neopterygii</taxon>
        <taxon>Teleostei</taxon>
        <taxon>Neoteleostei</taxon>
        <taxon>Acanthomorphata</taxon>
        <taxon>Gobiaria</taxon>
        <taxon>Gobiiformes</taxon>
        <taxon>Gobioidei</taxon>
        <taxon>Gobiidae</taxon>
        <taxon>Gobiinae</taxon>
        <taxon>Knipowitschia</taxon>
    </lineage>
</organism>